<accession>A0A395SJM9</accession>
<dbReference type="InterPro" id="IPR036514">
    <property type="entry name" value="SGNH_hydro_sf"/>
</dbReference>
<gene>
    <name evidence="7" type="ORF">FLONG3_6662</name>
</gene>
<evidence type="ECO:0000313" key="8">
    <source>
        <dbReference type="Proteomes" id="UP000266234"/>
    </source>
</evidence>
<dbReference type="InterPro" id="IPR000504">
    <property type="entry name" value="RRM_dom"/>
</dbReference>
<keyword evidence="2 3" id="KW-0694">RNA-binding</keyword>
<evidence type="ECO:0000256" key="5">
    <source>
        <dbReference type="SAM" id="SignalP"/>
    </source>
</evidence>
<dbReference type="InterPro" id="IPR035979">
    <property type="entry name" value="RBD_domain_sf"/>
</dbReference>
<protein>
    <submittedName>
        <fullName evidence="7">Carbohydrate esterase family 3</fullName>
    </submittedName>
</protein>
<dbReference type="Gene3D" id="3.40.50.1110">
    <property type="entry name" value="SGNH hydrolase"/>
    <property type="match status" value="1"/>
</dbReference>
<dbReference type="SMART" id="SM00360">
    <property type="entry name" value="RRM"/>
    <property type="match status" value="1"/>
</dbReference>
<feature type="domain" description="RRM" evidence="6">
    <location>
        <begin position="1356"/>
        <end position="1434"/>
    </location>
</feature>
<feature type="region of interest" description="Disordered" evidence="4">
    <location>
        <begin position="312"/>
        <end position="335"/>
    </location>
</feature>
<evidence type="ECO:0000256" key="3">
    <source>
        <dbReference type="PROSITE-ProRule" id="PRU00176"/>
    </source>
</evidence>
<proteinExistence type="predicted"/>
<dbReference type="PANTHER" id="PTHR48027">
    <property type="entry name" value="HETEROGENEOUS NUCLEAR RIBONUCLEOPROTEIN 87F-RELATED"/>
    <property type="match status" value="1"/>
</dbReference>
<evidence type="ECO:0000256" key="2">
    <source>
        <dbReference type="ARBA" id="ARBA00022884"/>
    </source>
</evidence>
<comment type="caution">
    <text evidence="7">The sequence shown here is derived from an EMBL/GenBank/DDBJ whole genome shotgun (WGS) entry which is preliminary data.</text>
</comment>
<dbReference type="STRING" id="694270.A0A395SJM9"/>
<dbReference type="PROSITE" id="PS50102">
    <property type="entry name" value="RRM"/>
    <property type="match status" value="1"/>
</dbReference>
<dbReference type="SUPFAM" id="SSF52266">
    <property type="entry name" value="SGNH hydrolase"/>
    <property type="match status" value="1"/>
</dbReference>
<dbReference type="GO" id="GO:0003723">
    <property type="term" value="F:RNA binding"/>
    <property type="evidence" value="ECO:0007669"/>
    <property type="project" value="UniProtKB-UniRule"/>
</dbReference>
<dbReference type="InterPro" id="IPR013830">
    <property type="entry name" value="SGNH_hydro"/>
</dbReference>
<dbReference type="SUPFAM" id="SSF54928">
    <property type="entry name" value="RNA-binding domain, RBD"/>
    <property type="match status" value="1"/>
</dbReference>
<reference evidence="7 8" key="1">
    <citation type="journal article" date="2018" name="PLoS Pathog.">
        <title>Evolution of structural diversity of trichothecenes, a family of toxins produced by plant pathogenic and entomopathogenic fungi.</title>
        <authorList>
            <person name="Proctor R.H."/>
            <person name="McCormick S.P."/>
            <person name="Kim H.S."/>
            <person name="Cardoza R.E."/>
            <person name="Stanley A.M."/>
            <person name="Lindo L."/>
            <person name="Kelly A."/>
            <person name="Brown D.W."/>
            <person name="Lee T."/>
            <person name="Vaughan M.M."/>
            <person name="Alexander N.J."/>
            <person name="Busman M."/>
            <person name="Gutierrez S."/>
        </authorList>
    </citation>
    <scope>NUCLEOTIDE SEQUENCE [LARGE SCALE GENOMIC DNA]</scope>
    <source>
        <strain evidence="7 8">NRRL 20695</strain>
    </source>
</reference>
<feature type="compositionally biased region" description="Basic and acidic residues" evidence="4">
    <location>
        <begin position="312"/>
        <end position="325"/>
    </location>
</feature>
<keyword evidence="1 5" id="KW-0732">Signal</keyword>
<evidence type="ECO:0000259" key="6">
    <source>
        <dbReference type="PROSITE" id="PS50102"/>
    </source>
</evidence>
<dbReference type="InterPro" id="IPR052462">
    <property type="entry name" value="SLIRP/GR-RBP-like"/>
</dbReference>
<evidence type="ECO:0000313" key="7">
    <source>
        <dbReference type="EMBL" id="RGP72654.1"/>
    </source>
</evidence>
<dbReference type="InterPro" id="IPR048289">
    <property type="entry name" value="RRM2_NsCP33-like"/>
</dbReference>
<evidence type="ECO:0000256" key="4">
    <source>
        <dbReference type="SAM" id="MobiDB-lite"/>
    </source>
</evidence>
<dbReference type="OrthoDB" id="3915838at2759"/>
<dbReference type="InterPro" id="IPR028994">
    <property type="entry name" value="Integrin_alpha_N"/>
</dbReference>
<sequence>MKVPKVLVGLLLSVALPTTALPWPPSIHEMDELVDNNSTIAPRADAGDFYLRIMPLGASIVAGDYSQDKAKNGFRKFVRDKLREQKWKVNMVGNRNSGTMADNDHEAISGEIVQDIAKRGREAARKWLPNVVLVNAGTNDANQKQDDVNAGRTGLKMKELIEGIFAEVPQAVVVLSTLIPKVGNEQFVEKINDQYRTVYRQFVPLDDKGKEEANPQFKVVLAEMQPFLKLEDIHDNTHPTILGERKMAAAWVWAINVAHSRGWIQPPKQSSVFSDGDGSTTCRKAFGSGASDARSGRQILFAADPLIRDDGGYRHSSQLREDRKGSFTKTVGGGPDKEMTATSDMWFAQLVNLNGSPKGDERDELILSPSDKSDRKFTMYMNNGNGEFKDGFSIDPKMSCSNNHIRWGDMNGDGLDDFICVQTNGEIYVSINKGGNPPTFQNVGLYKKQEMGLGRDRVRLGDMDGDGRLDYCVISNAGNIHCWRNGGIGDKAAYWQDMGEGKHIFTAQNMGDMRGVQLVDLNGDGRYDWTWMSKSGEVTTFINQRGDGQGMRPYWRKAGVTHAGRPYGIGEDRQFIKWGRIFSGRASYVNWQRETSGCSGGSSCRITFQVWENKGEGGTSQKGDGIFWGDTTGSGVDDYVWISMHGEVNVFVNKNTRANHDFYSTNAWGTPSMLKTNLPRRALHIADWDGDGKDDIIGVTNLKTGSLKVWFSRWSGDKHNWQAQTIADPGREWCTQGHGRLPFDNAHHFADLTGSGRTDYICMAPSGQAWAWLRGKDGVAKPSGQIKYVEDLDRANFQFADINGDGKADLIHKDKFTGDTRVWYFDKVVSEAERPGNSGSIIKWDRPQKLFRGSVRGPDTHYPRLNNQRRADMVYAKATSAQMQAHISFNTCPAGGDDKETDTDLPVFTPPDLSPDPEDDWFCNKGNGAKWTDSLWRQHGVGTWLKQRTDLYSSAENSWPKDEGATGVPRIIAEYDVYHRDQTFNWHTSCRSISDNCDLKNPPEEAADCNKHQERAFSIWAMSNFAMFQQKWYQAVEKGVSAAQRTSSSLVKEFMPVSSNDPLSSRAAWLTIVAGIFTTIGSVTPAVINNGANLAGGIFTVAAGATSFGADSTEPDPYFDKFSDLSKGVEKMLGWTQAAMDSQFNRYFVDTPPNNNRDRGSELARALESGVWANQDIAQAGTDTLWPSENVKNMVQAAMISEIWNGGEVAIFKWSKDHTLAKDWGFNPCFGGNKYGLDDHIACINGQNYLIAKQITKDEQGDATDWPKMGSDEETLSDYSLTHSIVINAAERTQERAQRFMPRGLDNLGELFTEGAKQPDNNRQAYMTYFNTPVCDLNSLSSFDLYKDHLTESPALDLFSSGLSWHTTDESLRVAFGEYGQVLDTIVMRDRDTGRSRGFGFVTFSSSDEAETAISNLNEQELDGRQIKVNMANARGGGSGGGSGGGGGGYSGGPGGGGYGGGGYQGGGGYGGGGYQGGRGYGGGSY</sequence>
<feature type="signal peptide" evidence="5">
    <location>
        <begin position="1"/>
        <end position="20"/>
    </location>
</feature>
<dbReference type="Pfam" id="PF00076">
    <property type="entry name" value="RRM_1"/>
    <property type="match status" value="1"/>
</dbReference>
<dbReference type="Pfam" id="PF13517">
    <property type="entry name" value="FG-GAP_3"/>
    <property type="match status" value="2"/>
</dbReference>
<dbReference type="InterPro" id="IPR012677">
    <property type="entry name" value="Nucleotide-bd_a/b_plait_sf"/>
</dbReference>
<dbReference type="Pfam" id="PF13472">
    <property type="entry name" value="Lipase_GDSL_2"/>
    <property type="match status" value="1"/>
</dbReference>
<dbReference type="EMBL" id="PXOG01000147">
    <property type="protein sequence ID" value="RGP72654.1"/>
    <property type="molecule type" value="Genomic_DNA"/>
</dbReference>
<dbReference type="Gene3D" id="3.30.70.330">
    <property type="match status" value="1"/>
</dbReference>
<evidence type="ECO:0000256" key="1">
    <source>
        <dbReference type="ARBA" id="ARBA00022729"/>
    </source>
</evidence>
<organism evidence="7 8">
    <name type="scientific">Fusarium longipes</name>
    <dbReference type="NCBI Taxonomy" id="694270"/>
    <lineage>
        <taxon>Eukaryota</taxon>
        <taxon>Fungi</taxon>
        <taxon>Dikarya</taxon>
        <taxon>Ascomycota</taxon>
        <taxon>Pezizomycotina</taxon>
        <taxon>Sordariomycetes</taxon>
        <taxon>Hypocreomycetidae</taxon>
        <taxon>Hypocreales</taxon>
        <taxon>Nectriaceae</taxon>
        <taxon>Fusarium</taxon>
    </lineage>
</organism>
<dbReference type="CDD" id="cd21608">
    <property type="entry name" value="RRM2_NsCP33_like"/>
    <property type="match status" value="1"/>
</dbReference>
<dbReference type="InterPro" id="IPR013517">
    <property type="entry name" value="FG-GAP"/>
</dbReference>
<dbReference type="SUPFAM" id="SSF69318">
    <property type="entry name" value="Integrin alpha N-terminal domain"/>
    <property type="match status" value="2"/>
</dbReference>
<feature type="chain" id="PRO_5017407050" evidence="5">
    <location>
        <begin position="21"/>
        <end position="1486"/>
    </location>
</feature>
<name>A0A395SJM9_9HYPO</name>
<dbReference type="Proteomes" id="UP000266234">
    <property type="component" value="Unassembled WGS sequence"/>
</dbReference>
<keyword evidence="8" id="KW-1185">Reference proteome</keyword>